<feature type="coiled-coil region" evidence="2">
    <location>
        <begin position="61"/>
        <end position="88"/>
    </location>
</feature>
<reference evidence="5 6" key="1">
    <citation type="journal article" date="2020" name="Biotechnol. Biofuels">
        <title>New insights from the biogas microbiome by comprehensive genome-resolved metagenomics of nearly 1600 species originating from multiple anaerobic digesters.</title>
        <authorList>
            <person name="Campanaro S."/>
            <person name="Treu L."/>
            <person name="Rodriguez-R L.M."/>
            <person name="Kovalovszki A."/>
            <person name="Ziels R.M."/>
            <person name="Maus I."/>
            <person name="Zhu X."/>
            <person name="Kougias P.G."/>
            <person name="Basile A."/>
            <person name="Luo G."/>
            <person name="Schluter A."/>
            <person name="Konstantinidis K.T."/>
            <person name="Angelidaki I."/>
        </authorList>
    </citation>
    <scope>NUCLEOTIDE SEQUENCE [LARGE SCALE GENOMIC DNA]</scope>
    <source>
        <strain evidence="5">AS27yjCOA_157</strain>
    </source>
</reference>
<dbReference type="Gene3D" id="3.40.250.10">
    <property type="entry name" value="Rhodanese-like domain"/>
    <property type="match status" value="2"/>
</dbReference>
<keyword evidence="1" id="KW-0677">Repeat</keyword>
<comment type="caution">
    <text evidence="5">The sequence shown here is derived from an EMBL/GenBank/DDBJ whole genome shotgun (WGS) entry which is preliminary data.</text>
</comment>
<dbReference type="InterPro" id="IPR001763">
    <property type="entry name" value="Rhodanese-like_dom"/>
</dbReference>
<evidence type="ECO:0000259" key="4">
    <source>
        <dbReference type="PROSITE" id="PS50206"/>
    </source>
</evidence>
<protein>
    <submittedName>
        <fullName evidence="5">Sulfurtransferase</fullName>
    </submittedName>
</protein>
<evidence type="ECO:0000256" key="1">
    <source>
        <dbReference type="ARBA" id="ARBA00022737"/>
    </source>
</evidence>
<gene>
    <name evidence="5" type="ORF">GX426_05970</name>
</gene>
<dbReference type="SMART" id="SM00450">
    <property type="entry name" value="RHOD"/>
    <property type="match status" value="2"/>
</dbReference>
<sequence length="517" mass="55682">MVMIYLNLFRMSKMGNGKATAFASALTLLLLCLALAHPALAGTETGEFCPTCPDWTDMDGWLAKKEAYEQEQQQKAQLEKEAITLTTQNAPPEQVQVPPESNPATGGISRVRTGNFAQALVSPQEVLSDDIVLDISPSATRYIEGAVNINYERFYAEGGRFRSVGEIAELLGQAGISRNDSLVIAGECLPCGGGPSPAVFSYWILKYLGQEKVRVLDGSIEDWAAAGLNTSNVSAMRPRTDYIPALRPELLATYDFVVNGGAQIVDARPPGDFSIGSIPGAINIPFENVVEDETVRAQEDLEKVFVGLDKARPVVVYTNVGVEASLVWFALTLSGYDARLYTWRDWLENQPKFGYELTEARAEPNPVRSGMATTITASFRERDSDAEEISSSGNSSSNEDVKLTVKGCVTCGFGSPESFANIDRSSGVARIGSSRQATQPEETAVQETESSLLCTALVIATDGSEVARTRLLQTSGYNYAGIWNANVDPGIYGVSILATVSGNSETFVDALEIEVTA</sequence>
<feature type="region of interest" description="Disordered" evidence="3">
    <location>
        <begin position="380"/>
        <end position="399"/>
    </location>
</feature>
<dbReference type="Pfam" id="PF00581">
    <property type="entry name" value="Rhodanese"/>
    <property type="match status" value="1"/>
</dbReference>
<dbReference type="SUPFAM" id="SSF52821">
    <property type="entry name" value="Rhodanese/Cell cycle control phosphatase"/>
    <property type="match status" value="2"/>
</dbReference>
<dbReference type="InterPro" id="IPR051126">
    <property type="entry name" value="Thiosulfate_sulfurtransferase"/>
</dbReference>
<evidence type="ECO:0000256" key="3">
    <source>
        <dbReference type="SAM" id="MobiDB-lite"/>
    </source>
</evidence>
<keyword evidence="2" id="KW-0175">Coiled coil</keyword>
<dbReference type="PANTHER" id="PTHR43855:SF1">
    <property type="entry name" value="THIOSULFATE SULFURTRANSFERASE"/>
    <property type="match status" value="1"/>
</dbReference>
<dbReference type="AlphaFoldDB" id="A0A7K4AI23"/>
<dbReference type="InterPro" id="IPR036873">
    <property type="entry name" value="Rhodanese-like_dom_sf"/>
</dbReference>
<dbReference type="PANTHER" id="PTHR43855">
    <property type="entry name" value="THIOSULFATE SULFURTRANSFERASE"/>
    <property type="match status" value="1"/>
</dbReference>
<evidence type="ECO:0000313" key="6">
    <source>
        <dbReference type="Proteomes" id="UP000544742"/>
    </source>
</evidence>
<organism evidence="5 6">
    <name type="scientific">Methanothrix soehngenii</name>
    <name type="common">Methanosaeta concilii</name>
    <dbReference type="NCBI Taxonomy" id="2223"/>
    <lineage>
        <taxon>Archaea</taxon>
        <taxon>Methanobacteriati</taxon>
        <taxon>Methanobacteriota</taxon>
        <taxon>Stenosarchaea group</taxon>
        <taxon>Methanomicrobia</taxon>
        <taxon>Methanotrichales</taxon>
        <taxon>Methanotrichaceae</taxon>
        <taxon>Methanothrix</taxon>
    </lineage>
</organism>
<evidence type="ECO:0000256" key="2">
    <source>
        <dbReference type="SAM" id="Coils"/>
    </source>
</evidence>
<dbReference type="GO" id="GO:0016740">
    <property type="term" value="F:transferase activity"/>
    <property type="evidence" value="ECO:0007669"/>
    <property type="project" value="UniProtKB-KW"/>
</dbReference>
<accession>A0A7K4AI23</accession>
<dbReference type="EMBL" id="JAAYUN010000098">
    <property type="protein sequence ID" value="NLJ22637.1"/>
    <property type="molecule type" value="Genomic_DNA"/>
</dbReference>
<proteinExistence type="predicted"/>
<keyword evidence="5" id="KW-0808">Transferase</keyword>
<evidence type="ECO:0000313" key="5">
    <source>
        <dbReference type="EMBL" id="NLJ22637.1"/>
    </source>
</evidence>
<dbReference type="Proteomes" id="UP000544742">
    <property type="component" value="Unassembled WGS sequence"/>
</dbReference>
<feature type="domain" description="Rhodanese" evidence="4">
    <location>
        <begin position="143"/>
        <end position="232"/>
    </location>
</feature>
<feature type="domain" description="Rhodanese" evidence="4">
    <location>
        <begin position="258"/>
        <end position="355"/>
    </location>
</feature>
<dbReference type="PROSITE" id="PS50206">
    <property type="entry name" value="RHODANESE_3"/>
    <property type="match status" value="2"/>
</dbReference>
<name>A0A7K4AI23_METSH</name>